<dbReference type="InterPro" id="IPR005338">
    <property type="entry name" value="Anhydro_N_Ac-Mur_kinase"/>
</dbReference>
<keyword evidence="1 2" id="KW-0119">Carbohydrate metabolism</keyword>
<feature type="binding site" evidence="2">
    <location>
        <begin position="34"/>
        <end position="41"/>
    </location>
    <ligand>
        <name>ATP</name>
        <dbReference type="ChEBI" id="CHEBI:30616"/>
    </ligand>
</feature>
<comment type="caution">
    <text evidence="3">The sequence shown here is derived from an EMBL/GenBank/DDBJ whole genome shotgun (WGS) entry which is preliminary data.</text>
</comment>
<dbReference type="HAMAP" id="MF_01270">
    <property type="entry name" value="AnhMurNAc_kinase"/>
    <property type="match status" value="1"/>
</dbReference>
<dbReference type="SUPFAM" id="SSF53067">
    <property type="entry name" value="Actin-like ATPase domain"/>
    <property type="match status" value="1"/>
</dbReference>
<dbReference type="EMBL" id="REFR01000010">
    <property type="protein sequence ID" value="RMB08568.1"/>
    <property type="molecule type" value="Genomic_DNA"/>
</dbReference>
<reference evidence="3 4" key="1">
    <citation type="submission" date="2018-10" db="EMBL/GenBank/DDBJ databases">
        <title>Genomic Encyclopedia of Archaeal and Bacterial Type Strains, Phase II (KMG-II): from individual species to whole genera.</title>
        <authorList>
            <person name="Goeker M."/>
        </authorList>
    </citation>
    <scope>NUCLEOTIDE SEQUENCE [LARGE SCALE GENOMIC DNA]</scope>
    <source>
        <strain evidence="3 4">DSM 25217</strain>
    </source>
</reference>
<comment type="pathway">
    <text evidence="2">Amino-sugar metabolism; 1,6-anhydro-N-acetylmuramate degradation.</text>
</comment>
<dbReference type="Proteomes" id="UP000271227">
    <property type="component" value="Unassembled WGS sequence"/>
</dbReference>
<dbReference type="Pfam" id="PF03702">
    <property type="entry name" value="AnmK"/>
    <property type="match status" value="1"/>
</dbReference>
<protein>
    <recommendedName>
        <fullName evidence="2">Anhydro-N-acetylmuramic acid kinase</fullName>
        <ecNumber evidence="2">2.7.1.170</ecNumber>
    </recommendedName>
    <alternativeName>
        <fullName evidence="2">AnhMurNAc kinase</fullName>
    </alternativeName>
</protein>
<dbReference type="GO" id="GO:0016301">
    <property type="term" value="F:kinase activity"/>
    <property type="evidence" value="ECO:0007669"/>
    <property type="project" value="UniProtKB-KW"/>
</dbReference>
<dbReference type="AlphaFoldDB" id="A0A3M0CG35"/>
<sequence length="404" mass="43213">MSSSSTPSGAVPSFSNLDALMDGRECYVIGMMSGTSMDGVDAALIRTDGERVTEFGPTLTNSYDEDTRRRIREGIQLAFCQGRPGGDGGNSENLPEELRQLERHLTELHAEAAAELLMEWGERASNVAVIGLHGHTLAHRPDQGWTWQIGDGAGLSGQLGLPVVFDFRSADMAAGGQGAPLVPLYHAALLRAERRHDRVAVLNIGGVANVTWIDFSRSEIDPDILAFDTGPGNAMLDDWAAIQTGVPCDTDGELAATGRLHTDVLSSMLASPYFDEAPPKTLDRDDFTIQSVRGLSAADGATTLTDFVVESIVAAQSHFPQPVEAWYVCGGGRHNKTLMRRLRSHLPVLTDPVEILGWRGDALEAEAFGFLAARSVRGLPTSLPSTTGCRVPTVGGRLILPGSD</sequence>
<keyword evidence="4" id="KW-1185">Reference proteome</keyword>
<proteinExistence type="inferred from homology"/>
<dbReference type="PANTHER" id="PTHR30605">
    <property type="entry name" value="ANHYDRO-N-ACETYLMURAMIC ACID KINASE"/>
    <property type="match status" value="1"/>
</dbReference>
<comment type="pathway">
    <text evidence="2">Cell wall biogenesis; peptidoglycan recycling.</text>
</comment>
<organism evidence="3 4">
    <name type="scientific">Eilatimonas milleporae</name>
    <dbReference type="NCBI Taxonomy" id="911205"/>
    <lineage>
        <taxon>Bacteria</taxon>
        <taxon>Pseudomonadati</taxon>
        <taxon>Pseudomonadota</taxon>
        <taxon>Alphaproteobacteria</taxon>
        <taxon>Kordiimonadales</taxon>
        <taxon>Kordiimonadaceae</taxon>
        <taxon>Eilatimonas</taxon>
    </lineage>
</organism>
<keyword evidence="2" id="KW-0547">Nucleotide-binding</keyword>
<dbReference type="GO" id="GO:0005524">
    <property type="term" value="F:ATP binding"/>
    <property type="evidence" value="ECO:0007669"/>
    <property type="project" value="UniProtKB-UniRule"/>
</dbReference>
<comment type="catalytic activity">
    <reaction evidence="2">
        <text>1,6-anhydro-N-acetyl-beta-muramate + ATP + H2O = N-acetyl-D-muramate 6-phosphate + ADP + H(+)</text>
        <dbReference type="Rhea" id="RHEA:24952"/>
        <dbReference type="ChEBI" id="CHEBI:15377"/>
        <dbReference type="ChEBI" id="CHEBI:15378"/>
        <dbReference type="ChEBI" id="CHEBI:30616"/>
        <dbReference type="ChEBI" id="CHEBI:58690"/>
        <dbReference type="ChEBI" id="CHEBI:58722"/>
        <dbReference type="ChEBI" id="CHEBI:456216"/>
        <dbReference type="EC" id="2.7.1.170"/>
    </reaction>
</comment>
<evidence type="ECO:0000313" key="4">
    <source>
        <dbReference type="Proteomes" id="UP000271227"/>
    </source>
</evidence>
<dbReference type="GO" id="GO:0097175">
    <property type="term" value="P:1,6-anhydro-N-acetyl-beta-muramic acid catabolic process"/>
    <property type="evidence" value="ECO:0007669"/>
    <property type="project" value="UniProtKB-UniRule"/>
</dbReference>
<dbReference type="PANTHER" id="PTHR30605:SF0">
    <property type="entry name" value="ANHYDRO-N-ACETYLMURAMIC ACID KINASE"/>
    <property type="match status" value="1"/>
</dbReference>
<dbReference type="EC" id="2.7.1.170" evidence="2"/>
<name>A0A3M0CG35_9PROT</name>
<dbReference type="InParanoid" id="A0A3M0CG35"/>
<evidence type="ECO:0000256" key="1">
    <source>
        <dbReference type="ARBA" id="ARBA00023277"/>
    </source>
</evidence>
<gene>
    <name evidence="2" type="primary">anmK</name>
    <name evidence="3" type="ORF">BXY39_1203</name>
</gene>
<dbReference type="FunCoup" id="A0A3M0CG35">
    <property type="interactions" value="45"/>
</dbReference>
<evidence type="ECO:0000313" key="3">
    <source>
        <dbReference type="EMBL" id="RMB08568.1"/>
    </source>
</evidence>
<comment type="similarity">
    <text evidence="2">Belongs to the anhydro-N-acetylmuramic acid kinase family.</text>
</comment>
<keyword evidence="2" id="KW-0067">ATP-binding</keyword>
<evidence type="ECO:0000256" key="2">
    <source>
        <dbReference type="HAMAP-Rule" id="MF_01270"/>
    </source>
</evidence>
<keyword evidence="2" id="KW-0808">Transferase</keyword>
<dbReference type="UniPathway" id="UPA00343"/>
<dbReference type="GO" id="GO:0006040">
    <property type="term" value="P:amino sugar metabolic process"/>
    <property type="evidence" value="ECO:0007669"/>
    <property type="project" value="InterPro"/>
</dbReference>
<dbReference type="InterPro" id="IPR043129">
    <property type="entry name" value="ATPase_NBD"/>
</dbReference>
<comment type="function">
    <text evidence="2">Catalyzes the specific phosphorylation of 1,6-anhydro-N-acetylmuramic acid (anhMurNAc) with the simultaneous cleavage of the 1,6-anhydro ring, generating MurNAc-6-P. Is required for the utilization of anhMurNAc either imported from the medium or derived from its own cell wall murein, and thus plays a role in cell wall recycling.</text>
</comment>
<accession>A0A3M0CG35</accession>
<dbReference type="Gene3D" id="3.30.420.40">
    <property type="match status" value="2"/>
</dbReference>
<dbReference type="UniPathway" id="UPA00544"/>
<dbReference type="NCBIfam" id="NF007141">
    <property type="entry name" value="PRK09585.1-5"/>
    <property type="match status" value="1"/>
</dbReference>
<dbReference type="GO" id="GO:0016773">
    <property type="term" value="F:phosphotransferase activity, alcohol group as acceptor"/>
    <property type="evidence" value="ECO:0007669"/>
    <property type="project" value="UniProtKB-UniRule"/>
</dbReference>
<dbReference type="GO" id="GO:0009254">
    <property type="term" value="P:peptidoglycan turnover"/>
    <property type="evidence" value="ECO:0007669"/>
    <property type="project" value="UniProtKB-UniRule"/>
</dbReference>
<keyword evidence="2 3" id="KW-0418">Kinase</keyword>